<feature type="domain" description="HTH crp-type" evidence="6">
    <location>
        <begin position="149"/>
        <end position="222"/>
    </location>
</feature>
<feature type="domain" description="Cyclic nucleotide-binding" evidence="5">
    <location>
        <begin position="21"/>
        <end position="93"/>
    </location>
</feature>
<organism evidence="7 8">
    <name type="scientific">Mesobacillus selenatarsenatis</name>
    <dbReference type="NCBI Taxonomy" id="388741"/>
    <lineage>
        <taxon>Bacteria</taxon>
        <taxon>Bacillati</taxon>
        <taxon>Bacillota</taxon>
        <taxon>Bacilli</taxon>
        <taxon>Bacillales</taxon>
        <taxon>Bacillaceae</taxon>
        <taxon>Mesobacillus</taxon>
    </lineage>
</organism>
<name>A0A846TKY1_9BACI</name>
<dbReference type="PANTHER" id="PTHR24567">
    <property type="entry name" value="CRP FAMILY TRANSCRIPTIONAL REGULATORY PROTEIN"/>
    <property type="match status" value="1"/>
</dbReference>
<dbReference type="Pfam" id="PF13545">
    <property type="entry name" value="HTH_Crp_2"/>
    <property type="match status" value="1"/>
</dbReference>
<dbReference type="SMART" id="SM00419">
    <property type="entry name" value="HTH_CRP"/>
    <property type="match status" value="1"/>
</dbReference>
<keyword evidence="2" id="KW-0238">DNA-binding</keyword>
<dbReference type="CDD" id="cd00092">
    <property type="entry name" value="HTH_CRP"/>
    <property type="match status" value="1"/>
</dbReference>
<evidence type="ECO:0000256" key="2">
    <source>
        <dbReference type="ARBA" id="ARBA00023125"/>
    </source>
</evidence>
<evidence type="ECO:0000259" key="6">
    <source>
        <dbReference type="PROSITE" id="PS51063"/>
    </source>
</evidence>
<dbReference type="Proteomes" id="UP000587942">
    <property type="component" value="Unassembled WGS sequence"/>
</dbReference>
<dbReference type="InterPro" id="IPR036388">
    <property type="entry name" value="WH-like_DNA-bd_sf"/>
</dbReference>
<dbReference type="EMBL" id="JAAVUM010000007">
    <property type="protein sequence ID" value="NKE06027.1"/>
    <property type="molecule type" value="Genomic_DNA"/>
</dbReference>
<keyword evidence="1" id="KW-0805">Transcription regulation</keyword>
<accession>A0A846TKY1</accession>
<sequence length="241" mass="27532">MNEKGGDCVASQENPNNLTYEMSELIRASERIVKIKKGTFLFREGQEAKEMYVILSGKVQISKMNAEGKELYLRLCKHNDIVGELTLFTAGPRYLFNARVVEDGEAAAVNIENLEQTLFNNSQLAYQFLKWMNDHIRKTITKFRDLVLNGKKGALYSTLIRLSNSYGTEKQDGIHINVPITNQDLANYCGTARESVNRMLGELRDQGIISIQKKRIIIHNLDYLKKQIDCENCPIEYCNID</sequence>
<dbReference type="SUPFAM" id="SSF46785">
    <property type="entry name" value="Winged helix' DNA-binding domain"/>
    <property type="match status" value="1"/>
</dbReference>
<comment type="caution">
    <text evidence="7">The sequence shown here is derived from an EMBL/GenBank/DDBJ whole genome shotgun (WGS) entry which is preliminary data.</text>
</comment>
<dbReference type="SMART" id="SM00100">
    <property type="entry name" value="cNMP"/>
    <property type="match status" value="1"/>
</dbReference>
<dbReference type="InterPro" id="IPR018490">
    <property type="entry name" value="cNMP-bd_dom_sf"/>
</dbReference>
<dbReference type="InterPro" id="IPR018335">
    <property type="entry name" value="Tscrpt_reg_HTH_Crp-type_CS"/>
</dbReference>
<dbReference type="InterPro" id="IPR000595">
    <property type="entry name" value="cNMP-bd_dom"/>
</dbReference>
<dbReference type="PROSITE" id="PS51063">
    <property type="entry name" value="HTH_CRP_2"/>
    <property type="match status" value="1"/>
</dbReference>
<evidence type="ECO:0000313" key="7">
    <source>
        <dbReference type="EMBL" id="NKE06027.1"/>
    </source>
</evidence>
<dbReference type="InterPro" id="IPR014710">
    <property type="entry name" value="RmlC-like_jellyroll"/>
</dbReference>
<evidence type="ECO:0000256" key="1">
    <source>
        <dbReference type="ARBA" id="ARBA00023015"/>
    </source>
</evidence>
<dbReference type="GO" id="GO:0003677">
    <property type="term" value="F:DNA binding"/>
    <property type="evidence" value="ECO:0007669"/>
    <property type="project" value="UniProtKB-KW"/>
</dbReference>
<dbReference type="PROSITE" id="PS00042">
    <property type="entry name" value="HTH_CRP_1"/>
    <property type="match status" value="1"/>
</dbReference>
<evidence type="ECO:0000256" key="3">
    <source>
        <dbReference type="ARBA" id="ARBA00023159"/>
    </source>
</evidence>
<dbReference type="AlphaFoldDB" id="A0A846TKY1"/>
<dbReference type="Gene3D" id="1.10.10.10">
    <property type="entry name" value="Winged helix-like DNA-binding domain superfamily/Winged helix DNA-binding domain"/>
    <property type="match status" value="1"/>
</dbReference>
<dbReference type="Gene3D" id="2.60.120.10">
    <property type="entry name" value="Jelly Rolls"/>
    <property type="match status" value="1"/>
</dbReference>
<evidence type="ECO:0000256" key="4">
    <source>
        <dbReference type="ARBA" id="ARBA00023163"/>
    </source>
</evidence>
<reference evidence="7 8" key="1">
    <citation type="submission" date="2020-03" db="EMBL/GenBank/DDBJ databases">
        <authorList>
            <person name="Sun Q."/>
        </authorList>
    </citation>
    <scope>NUCLEOTIDE SEQUENCE [LARGE SCALE GENOMIC DNA]</scope>
    <source>
        <strain evidence="7 8">KACC 21451</strain>
    </source>
</reference>
<dbReference type="InterPro" id="IPR012318">
    <property type="entry name" value="HTH_CRP"/>
</dbReference>
<keyword evidence="3" id="KW-0010">Activator</keyword>
<dbReference type="InterPro" id="IPR036390">
    <property type="entry name" value="WH_DNA-bd_sf"/>
</dbReference>
<dbReference type="PROSITE" id="PS50042">
    <property type="entry name" value="CNMP_BINDING_3"/>
    <property type="match status" value="1"/>
</dbReference>
<dbReference type="PANTHER" id="PTHR24567:SF74">
    <property type="entry name" value="HTH-TYPE TRANSCRIPTIONAL REGULATOR ARCR"/>
    <property type="match status" value="1"/>
</dbReference>
<keyword evidence="4" id="KW-0804">Transcription</keyword>
<gene>
    <name evidence="7" type="ORF">GWK17_11210</name>
</gene>
<dbReference type="SUPFAM" id="SSF51206">
    <property type="entry name" value="cAMP-binding domain-like"/>
    <property type="match status" value="1"/>
</dbReference>
<protein>
    <submittedName>
        <fullName evidence="7">Crp/Fnr family transcriptional regulator</fullName>
    </submittedName>
</protein>
<dbReference type="Pfam" id="PF00027">
    <property type="entry name" value="cNMP_binding"/>
    <property type="match status" value="1"/>
</dbReference>
<dbReference type="CDD" id="cd00038">
    <property type="entry name" value="CAP_ED"/>
    <property type="match status" value="1"/>
</dbReference>
<dbReference type="GO" id="GO:0003700">
    <property type="term" value="F:DNA-binding transcription factor activity"/>
    <property type="evidence" value="ECO:0007669"/>
    <property type="project" value="InterPro"/>
</dbReference>
<proteinExistence type="predicted"/>
<evidence type="ECO:0000313" key="8">
    <source>
        <dbReference type="Proteomes" id="UP000587942"/>
    </source>
</evidence>
<evidence type="ECO:0000259" key="5">
    <source>
        <dbReference type="PROSITE" id="PS50042"/>
    </source>
</evidence>
<dbReference type="PRINTS" id="PR00034">
    <property type="entry name" value="HTHCRP"/>
</dbReference>
<dbReference type="InterPro" id="IPR050397">
    <property type="entry name" value="Env_Response_Regulators"/>
</dbReference>
<dbReference type="GO" id="GO:0005829">
    <property type="term" value="C:cytosol"/>
    <property type="evidence" value="ECO:0007669"/>
    <property type="project" value="TreeGrafter"/>
</dbReference>